<feature type="compositionally biased region" description="Basic residues" evidence="1">
    <location>
        <begin position="166"/>
        <end position="178"/>
    </location>
</feature>
<keyword evidence="3" id="KW-1185">Reference proteome</keyword>
<sequence>MSNCQTRSKTKTDQPSAPSNSASSSKAKPKPGGKAKQDAKTSGKGLAKSRTIQEILAEEIPGASASRIAAIAKSLKAGHKDSEAKQRTDDIQRRNAALLQTEDTESDEGENREAVEEEPAADGVEEEDVEDNVEMEVDPEIDELIHKDEEEEEERNDMPQQAARKASTRPRLRPLYKRKASETLDKEASGGEEPTSPQRPEKKKQRTRRSSTSVRVQSPEVLLASKGVEAQRSPGRRMEASVLVLKPPDKPASGVQQAPAAGLSKDKQQLSNMMKLKAMKLQAQSSEDKEKGTEMDKEKGKAKAKAKAKSDHAARAGKDEEDNATGNQLQAQGGNASGASGAGRQKTAPTGKGKATSLISIDESDDSQSLYKASDVAQGEGGGSGERSSDEELLVEPEDEQKPKGKKGKKVAVKKEPAETSLDSASFTVSKDLLAQEPM</sequence>
<gene>
    <name evidence="2" type="ORF">FOMPIDRAFT_94895</name>
</gene>
<feature type="non-terminal residue" evidence="2">
    <location>
        <position position="439"/>
    </location>
</feature>
<evidence type="ECO:0000313" key="3">
    <source>
        <dbReference type="Proteomes" id="UP000015241"/>
    </source>
</evidence>
<dbReference type="AlphaFoldDB" id="S8FNE7"/>
<dbReference type="Proteomes" id="UP000015241">
    <property type="component" value="Unassembled WGS sequence"/>
</dbReference>
<organism evidence="2 3">
    <name type="scientific">Fomitopsis schrenkii</name>
    <name type="common">Brown rot fungus</name>
    <dbReference type="NCBI Taxonomy" id="2126942"/>
    <lineage>
        <taxon>Eukaryota</taxon>
        <taxon>Fungi</taxon>
        <taxon>Dikarya</taxon>
        <taxon>Basidiomycota</taxon>
        <taxon>Agaricomycotina</taxon>
        <taxon>Agaricomycetes</taxon>
        <taxon>Polyporales</taxon>
        <taxon>Fomitopsis</taxon>
    </lineage>
</organism>
<feature type="compositionally biased region" description="Acidic residues" evidence="1">
    <location>
        <begin position="389"/>
        <end position="399"/>
    </location>
</feature>
<name>S8FNE7_FOMSC</name>
<feature type="compositionally biased region" description="Acidic residues" evidence="1">
    <location>
        <begin position="115"/>
        <end position="142"/>
    </location>
</feature>
<feature type="compositionally biased region" description="Basic and acidic residues" evidence="1">
    <location>
        <begin position="78"/>
        <end position="93"/>
    </location>
</feature>
<feature type="compositionally biased region" description="Low complexity" evidence="1">
    <location>
        <begin position="15"/>
        <end position="26"/>
    </location>
</feature>
<dbReference type="EMBL" id="KE504153">
    <property type="protein sequence ID" value="EPS99829.1"/>
    <property type="molecule type" value="Genomic_DNA"/>
</dbReference>
<accession>S8FNE7</accession>
<feature type="region of interest" description="Disordered" evidence="1">
    <location>
        <begin position="1"/>
        <end position="50"/>
    </location>
</feature>
<protein>
    <submittedName>
        <fullName evidence="2">Uncharacterized protein</fullName>
    </submittedName>
</protein>
<feature type="compositionally biased region" description="Basic and acidic residues" evidence="1">
    <location>
        <begin position="308"/>
        <end position="318"/>
    </location>
</feature>
<feature type="compositionally biased region" description="Low complexity" evidence="1">
    <location>
        <begin position="324"/>
        <end position="343"/>
    </location>
</feature>
<reference evidence="2 3" key="1">
    <citation type="journal article" date="2012" name="Science">
        <title>The Paleozoic origin of enzymatic lignin decomposition reconstructed from 31 fungal genomes.</title>
        <authorList>
            <person name="Floudas D."/>
            <person name="Binder M."/>
            <person name="Riley R."/>
            <person name="Barry K."/>
            <person name="Blanchette R.A."/>
            <person name="Henrissat B."/>
            <person name="Martinez A.T."/>
            <person name="Otillar R."/>
            <person name="Spatafora J.W."/>
            <person name="Yadav J.S."/>
            <person name="Aerts A."/>
            <person name="Benoit I."/>
            <person name="Boyd A."/>
            <person name="Carlson A."/>
            <person name="Copeland A."/>
            <person name="Coutinho P.M."/>
            <person name="de Vries R.P."/>
            <person name="Ferreira P."/>
            <person name="Findley K."/>
            <person name="Foster B."/>
            <person name="Gaskell J."/>
            <person name="Glotzer D."/>
            <person name="Gorecki P."/>
            <person name="Heitman J."/>
            <person name="Hesse C."/>
            <person name="Hori C."/>
            <person name="Igarashi K."/>
            <person name="Jurgens J.A."/>
            <person name="Kallen N."/>
            <person name="Kersten P."/>
            <person name="Kohler A."/>
            <person name="Kuees U."/>
            <person name="Kumar T.K.A."/>
            <person name="Kuo A."/>
            <person name="LaButti K."/>
            <person name="Larrondo L.F."/>
            <person name="Lindquist E."/>
            <person name="Ling A."/>
            <person name="Lombard V."/>
            <person name="Lucas S."/>
            <person name="Lundell T."/>
            <person name="Martin R."/>
            <person name="McLaughlin D.J."/>
            <person name="Morgenstern I."/>
            <person name="Morin E."/>
            <person name="Murat C."/>
            <person name="Nagy L.G."/>
            <person name="Nolan M."/>
            <person name="Ohm R.A."/>
            <person name="Patyshakuliyeva A."/>
            <person name="Rokas A."/>
            <person name="Ruiz-Duenas F.J."/>
            <person name="Sabat G."/>
            <person name="Salamov A."/>
            <person name="Samejima M."/>
            <person name="Schmutz J."/>
            <person name="Slot J.C."/>
            <person name="St John F."/>
            <person name="Stenlid J."/>
            <person name="Sun H."/>
            <person name="Sun S."/>
            <person name="Syed K."/>
            <person name="Tsang A."/>
            <person name="Wiebenga A."/>
            <person name="Young D."/>
            <person name="Pisabarro A."/>
            <person name="Eastwood D.C."/>
            <person name="Martin F."/>
            <person name="Cullen D."/>
            <person name="Grigoriev I.V."/>
            <person name="Hibbett D.S."/>
        </authorList>
    </citation>
    <scope>NUCLEOTIDE SEQUENCE</scope>
    <source>
        <strain evidence="3">FP-58527</strain>
    </source>
</reference>
<dbReference type="InParanoid" id="S8FNE7"/>
<evidence type="ECO:0000256" key="1">
    <source>
        <dbReference type="SAM" id="MobiDB-lite"/>
    </source>
</evidence>
<feature type="region of interest" description="Disordered" evidence="1">
    <location>
        <begin position="75"/>
        <end position="424"/>
    </location>
</feature>
<evidence type="ECO:0000313" key="2">
    <source>
        <dbReference type="EMBL" id="EPS99829.1"/>
    </source>
</evidence>
<feature type="compositionally biased region" description="Basic and acidic residues" evidence="1">
    <location>
        <begin position="286"/>
        <end position="301"/>
    </location>
</feature>
<proteinExistence type="predicted"/>
<feature type="compositionally biased region" description="Basic and acidic residues" evidence="1">
    <location>
        <begin position="179"/>
        <end position="189"/>
    </location>
</feature>
<dbReference type="HOGENOM" id="CLU_624954_0_0_1"/>